<proteinExistence type="predicted"/>
<reference evidence="1 2" key="1">
    <citation type="journal article" date="2012" name="PLoS Pathog.">
        <title>Comparative pathogenomics reveals horizontally acquired novel virulence genes in fungi infecting cereal hosts.</title>
        <authorList>
            <person name="Gardiner D.M."/>
            <person name="McDonald M.C."/>
            <person name="Covarelli L."/>
            <person name="Solomon P.S."/>
            <person name="Rusu A.G."/>
            <person name="Marshall M."/>
            <person name="Kazan K."/>
            <person name="Chakraborty S."/>
            <person name="McDonald B.A."/>
            <person name="Manners J.M."/>
        </authorList>
    </citation>
    <scope>NUCLEOTIDE SEQUENCE [LARGE SCALE GENOMIC DNA]</scope>
    <source>
        <strain evidence="1 2">CS3096</strain>
    </source>
</reference>
<accession>K3W1S4</accession>
<evidence type="ECO:0000313" key="1">
    <source>
        <dbReference type="EMBL" id="EKJ76405.1"/>
    </source>
</evidence>
<evidence type="ECO:0000313" key="2">
    <source>
        <dbReference type="Proteomes" id="UP000007978"/>
    </source>
</evidence>
<protein>
    <submittedName>
        <fullName evidence="1">Uncharacterized protein</fullName>
    </submittedName>
</protein>
<dbReference type="RefSeq" id="XP_009254798.1">
    <property type="nucleotide sequence ID" value="XM_009256523.1"/>
</dbReference>
<name>K3W1S4_FUSPC</name>
<sequence>MGREKFKLRTGNLGDVYEDRACGAAVKKLPALASRA</sequence>
<dbReference type="EMBL" id="AFNW01000073">
    <property type="protein sequence ID" value="EKJ76405.1"/>
    <property type="molecule type" value="Genomic_DNA"/>
</dbReference>
<dbReference type="GeneID" id="20362023"/>
<gene>
    <name evidence="1" type="ORF">FPSE_03404</name>
</gene>
<dbReference type="HOGENOM" id="CLU_3359779_0_0_1"/>
<dbReference type="Proteomes" id="UP000007978">
    <property type="component" value="Chromosome 1"/>
</dbReference>
<dbReference type="KEGG" id="fpu:FPSE_03404"/>
<organism evidence="1 2">
    <name type="scientific">Fusarium pseudograminearum (strain CS3096)</name>
    <name type="common">Wheat and barley crown-rot fungus</name>
    <dbReference type="NCBI Taxonomy" id="1028729"/>
    <lineage>
        <taxon>Eukaryota</taxon>
        <taxon>Fungi</taxon>
        <taxon>Dikarya</taxon>
        <taxon>Ascomycota</taxon>
        <taxon>Pezizomycotina</taxon>
        <taxon>Sordariomycetes</taxon>
        <taxon>Hypocreomycetidae</taxon>
        <taxon>Hypocreales</taxon>
        <taxon>Nectriaceae</taxon>
        <taxon>Fusarium</taxon>
    </lineage>
</organism>
<keyword evidence="2" id="KW-1185">Reference proteome</keyword>
<dbReference type="AlphaFoldDB" id="K3W1S4"/>
<comment type="caution">
    <text evidence="1">The sequence shown here is derived from an EMBL/GenBank/DDBJ whole genome shotgun (WGS) entry which is preliminary data.</text>
</comment>